<dbReference type="PANTHER" id="PTHR42749">
    <property type="entry name" value="CELL SHAPE-DETERMINING PROTEIN MREB"/>
    <property type="match status" value="1"/>
</dbReference>
<dbReference type="InterPro" id="IPR004753">
    <property type="entry name" value="MreB"/>
</dbReference>
<dbReference type="Gene3D" id="3.30.420.40">
    <property type="match status" value="2"/>
</dbReference>
<feature type="binding site" evidence="6">
    <location>
        <begin position="208"/>
        <end position="211"/>
    </location>
    <ligand>
        <name>ATP</name>
        <dbReference type="ChEBI" id="CHEBI:30616"/>
    </ligand>
</feature>
<comment type="function">
    <text evidence="6">Forms membrane-associated dynamic filaments that are essential for cell shape determination. Acts by regulating cell wall synthesis and cell elongation, and thus cell shape. A feedback loop between cell geometry and MreB localization may maintain elongated cell shape by targeting cell wall growth to regions of negative cell wall curvature.</text>
</comment>
<reference evidence="7 8" key="1">
    <citation type="journal article" date="2017" name="Front. Microbiol.">
        <title>Comparative Genomic Analysis of the Class Epsilonproteobacteria and Proposed Reclassification to Epsilonbacteraeota (phyl. nov.).</title>
        <authorList>
            <person name="Waite D.W."/>
            <person name="Vanwonterghem I."/>
            <person name="Rinke C."/>
            <person name="Parks D.H."/>
            <person name="Zhang Y."/>
            <person name="Takai K."/>
            <person name="Sievert S.M."/>
            <person name="Simon J."/>
            <person name="Campbell B.J."/>
            <person name="Hanson T.E."/>
            <person name="Woyke T."/>
            <person name="Klotz M.G."/>
            <person name="Hugenholtz P."/>
        </authorList>
    </citation>
    <scope>NUCLEOTIDE SEQUENCE [LARGE SCALE GENOMIC DNA]</scope>
    <source>
        <strain evidence="7">UBA11420</strain>
    </source>
</reference>
<gene>
    <name evidence="6" type="primary">mreB</name>
    <name evidence="7" type="ORF">CFH80_03700</name>
</gene>
<evidence type="ECO:0000256" key="3">
    <source>
        <dbReference type="ARBA" id="ARBA00022840"/>
    </source>
</evidence>
<dbReference type="CDD" id="cd10225">
    <property type="entry name" value="ASKHA_NBD_MreB-like"/>
    <property type="match status" value="1"/>
</dbReference>
<comment type="subunit">
    <text evidence="6">Forms polymers.</text>
</comment>
<keyword evidence="2 6" id="KW-0547">Nucleotide-binding</keyword>
<keyword evidence="3 6" id="KW-0067">ATP-binding</keyword>
<dbReference type="PRINTS" id="PR01652">
    <property type="entry name" value="SHAPEPROTEIN"/>
</dbReference>
<comment type="subcellular location">
    <subcellularLocation>
        <location evidence="6">Cytoplasm</location>
    </subcellularLocation>
    <text evidence="6">Membrane-associated.</text>
</comment>
<evidence type="ECO:0000256" key="4">
    <source>
        <dbReference type="ARBA" id="ARBA00022960"/>
    </source>
</evidence>
<comment type="similarity">
    <text evidence="5 6">Belongs to the FtsA/MreB family.</text>
</comment>
<dbReference type="InterPro" id="IPR056546">
    <property type="entry name" value="MreB_MamK-like"/>
</dbReference>
<dbReference type="AlphaFoldDB" id="A0A2D3W5N3"/>
<evidence type="ECO:0000256" key="1">
    <source>
        <dbReference type="ARBA" id="ARBA00022490"/>
    </source>
</evidence>
<evidence type="ECO:0000256" key="2">
    <source>
        <dbReference type="ARBA" id="ARBA00022741"/>
    </source>
</evidence>
<dbReference type="InterPro" id="IPR043129">
    <property type="entry name" value="ATPase_NBD"/>
</dbReference>
<keyword evidence="4 6" id="KW-0133">Cell shape</keyword>
<dbReference type="Pfam" id="PF06723">
    <property type="entry name" value="MreB_Mbl"/>
    <property type="match status" value="1"/>
</dbReference>
<comment type="caution">
    <text evidence="7">The sequence shown here is derived from an EMBL/GenBank/DDBJ whole genome shotgun (WGS) entry which is preliminary data.</text>
</comment>
<dbReference type="PANTHER" id="PTHR42749:SF1">
    <property type="entry name" value="CELL SHAPE-DETERMINING PROTEIN MREB"/>
    <property type="match status" value="1"/>
</dbReference>
<evidence type="ECO:0000313" key="8">
    <source>
        <dbReference type="Proteomes" id="UP000231638"/>
    </source>
</evidence>
<organism evidence="7 8">
    <name type="scientific">Sulfurospirillum cavolei</name>
    <dbReference type="NCBI Taxonomy" id="366522"/>
    <lineage>
        <taxon>Bacteria</taxon>
        <taxon>Pseudomonadati</taxon>
        <taxon>Campylobacterota</taxon>
        <taxon>Epsilonproteobacteria</taxon>
        <taxon>Campylobacterales</taxon>
        <taxon>Sulfurospirillaceae</taxon>
        <taxon>Sulfurospirillum</taxon>
    </lineage>
</organism>
<dbReference type="GO" id="GO:0005737">
    <property type="term" value="C:cytoplasm"/>
    <property type="evidence" value="ECO:0007669"/>
    <property type="project" value="UniProtKB-SubCell"/>
</dbReference>
<dbReference type="Proteomes" id="UP000231638">
    <property type="component" value="Unassembled WGS sequence"/>
</dbReference>
<proteinExistence type="inferred from homology"/>
<dbReference type="GO" id="GO:0008360">
    <property type="term" value="P:regulation of cell shape"/>
    <property type="evidence" value="ECO:0007669"/>
    <property type="project" value="UniProtKB-UniRule"/>
</dbReference>
<comment type="caution">
    <text evidence="6">Lacks conserved residue(s) required for the propagation of feature annotation.</text>
</comment>
<evidence type="ECO:0000313" key="7">
    <source>
        <dbReference type="EMBL" id="DAB36661.1"/>
    </source>
</evidence>
<dbReference type="EMBL" id="DLUG01000099">
    <property type="protein sequence ID" value="DAB36661.1"/>
    <property type="molecule type" value="Genomic_DNA"/>
</dbReference>
<keyword evidence="1 6" id="KW-0963">Cytoplasm</keyword>
<accession>A0A2D3W5N3</accession>
<evidence type="ECO:0000256" key="6">
    <source>
        <dbReference type="HAMAP-Rule" id="MF_02207"/>
    </source>
</evidence>
<dbReference type="HAMAP" id="MF_02207">
    <property type="entry name" value="MreB"/>
    <property type="match status" value="1"/>
</dbReference>
<dbReference type="SUPFAM" id="SSF53067">
    <property type="entry name" value="Actin-like ATPase domain"/>
    <property type="match status" value="2"/>
</dbReference>
<dbReference type="NCBIfam" id="NF010539">
    <property type="entry name" value="PRK13927.1"/>
    <property type="match status" value="1"/>
</dbReference>
<sequence length="335" mass="37265">MLFSGRFSQGFAIDLGTNNTLVYQPNRGIILEEPTSIAYDQRRRSFFDCGESSKRMFGKNPEHIEVMHPLSKGAIANLTVAKAYIKEVIRRMTPRRLFRPNVVVSVPSDLNAMERNAVTEACKEGGARDVFLIKDPFSAALGSFQAIERPQGVLVLDIGAGVSDISLLSCNGIVMNKSLRMAGNDFDEAIIEHFKTHHRILMSQRDAEMLKKTLGNLCLTEEKHLRISVKNMITRMPQSVEISSYDIHKAIVPLADKIVGLTHKMLSELPPMFAQDIYDQGILLTGGSSMLQGLDRYIGEKLKIDLHCVENPLHNIILGAGRALEDTRYAALLEA</sequence>
<dbReference type="STRING" id="366522.GCA_001548055_00132"/>
<evidence type="ECO:0000256" key="5">
    <source>
        <dbReference type="ARBA" id="ARBA00023458"/>
    </source>
</evidence>
<dbReference type="GO" id="GO:0000902">
    <property type="term" value="P:cell morphogenesis"/>
    <property type="evidence" value="ECO:0007669"/>
    <property type="project" value="InterPro"/>
</dbReference>
<protein>
    <recommendedName>
        <fullName evidence="6">Cell shape-determining protein MreB</fullName>
    </recommendedName>
</protein>
<dbReference type="GO" id="GO:0005524">
    <property type="term" value="F:ATP binding"/>
    <property type="evidence" value="ECO:0007669"/>
    <property type="project" value="UniProtKB-KW"/>
</dbReference>
<name>A0A2D3W5N3_9BACT</name>